<feature type="compositionally biased region" description="Polar residues" evidence="7">
    <location>
        <begin position="478"/>
        <end position="490"/>
    </location>
</feature>
<sequence length="585" mass="64274">MVIMNVEKNRLRTFEGWPANVAVEPQRIAKAGFFSTGQGLEVQCFSCGGKISEWNYSDQVMARHRALDPHCPFVKNPAESGNVPMIPGDTPAPSVRSSEPDGERPSSSNSTVGDPGTWDQGTRYRSEAARLESFHSWPIPFIVAPERLAKAGFFYLQQGDRVQCAFCSGVVGHWEAGDDPSTEHQRHFPNCPLHLNLPVGNIPLGQSAGRVQQHQHDHRSVTVEELHPCSASERNVASGHGVMQDRYMTELGIQTHHGPRHPKYSTVESRLRTFTDWPPDMSQTPQQLAQAGFYHIGMNDQVRCFYCDGGLRHWEPGDDPWIEHARWFSQCGYVRLIKGDEFVQQSIAQHPPLFPTSAEVGDVKTVTAAGRPKTCDVTEEQLQGLMRSAPVSAALHVGLDASRIKLALRRKIEQTGMPFTTPDALIDAALLIQMNEETADTASSSTSSREASPVQSSHTDSEEEGQQPMPESKPPLITSCSMPVLSNQQEVPPPEGASTKSMPQLPPTGDGSSKAKADDGVALSLEEEVRRLKEARLCKICMDEEVGVVFLPCGHLVTCVNCAPSLQDCPMCRQLIKATVRTFLA</sequence>
<dbReference type="GO" id="GO:0006915">
    <property type="term" value="P:apoptotic process"/>
    <property type="evidence" value="ECO:0007669"/>
    <property type="project" value="UniProtKB-KW"/>
</dbReference>
<dbReference type="Proteomes" id="UP000502823">
    <property type="component" value="Unassembled WGS sequence"/>
</dbReference>
<keyword evidence="5" id="KW-0862">Zinc</keyword>
<dbReference type="PROSITE" id="PS50089">
    <property type="entry name" value="ZF_RING_2"/>
    <property type="match status" value="1"/>
</dbReference>
<feature type="region of interest" description="Disordered" evidence="7">
    <location>
        <begin position="78"/>
        <end position="121"/>
    </location>
</feature>
<dbReference type="OrthoDB" id="774873at2759"/>
<keyword evidence="10" id="KW-1185">Reference proteome</keyword>
<evidence type="ECO:0000256" key="5">
    <source>
        <dbReference type="ARBA" id="ARBA00022833"/>
    </source>
</evidence>
<dbReference type="AlphaFoldDB" id="A0A6L2PR87"/>
<dbReference type="InParanoid" id="A0A6L2PR87"/>
<dbReference type="InterPro" id="IPR013083">
    <property type="entry name" value="Znf_RING/FYVE/PHD"/>
</dbReference>
<evidence type="ECO:0000256" key="4">
    <source>
        <dbReference type="ARBA" id="ARBA00022771"/>
    </source>
</evidence>
<dbReference type="InterPro" id="IPR050784">
    <property type="entry name" value="IAP"/>
</dbReference>
<accession>A0A6L2PR87</accession>
<dbReference type="GO" id="GO:0005634">
    <property type="term" value="C:nucleus"/>
    <property type="evidence" value="ECO:0007669"/>
    <property type="project" value="TreeGrafter"/>
</dbReference>
<dbReference type="Gene3D" id="3.30.40.10">
    <property type="entry name" value="Zinc/RING finger domain, C3HC4 (zinc finger)"/>
    <property type="match status" value="1"/>
</dbReference>
<dbReference type="PANTHER" id="PTHR10044">
    <property type="entry name" value="INHIBITOR OF APOPTOSIS"/>
    <property type="match status" value="1"/>
</dbReference>
<protein>
    <recommendedName>
        <fullName evidence="8">RING-type domain-containing protein</fullName>
    </recommendedName>
</protein>
<dbReference type="Pfam" id="PF13920">
    <property type="entry name" value="zf-C3HC4_3"/>
    <property type="match status" value="1"/>
</dbReference>
<dbReference type="GO" id="GO:0022416">
    <property type="term" value="P:chaeta development"/>
    <property type="evidence" value="ECO:0007669"/>
    <property type="project" value="UniProtKB-ARBA"/>
</dbReference>
<dbReference type="GO" id="GO:0031625">
    <property type="term" value="F:ubiquitin protein ligase binding"/>
    <property type="evidence" value="ECO:0007669"/>
    <property type="project" value="UniProtKB-ARBA"/>
</dbReference>
<dbReference type="Pfam" id="PF00653">
    <property type="entry name" value="BIR"/>
    <property type="match status" value="3"/>
</dbReference>
<keyword evidence="4 6" id="KW-0863">Zinc-finger</keyword>
<proteinExistence type="inferred from homology"/>
<dbReference type="GO" id="GO:0043027">
    <property type="term" value="F:cysteine-type endopeptidase inhibitor activity involved in apoptotic process"/>
    <property type="evidence" value="ECO:0007669"/>
    <property type="project" value="UniProtKB-ARBA"/>
</dbReference>
<keyword evidence="3" id="KW-0479">Metal-binding</keyword>
<evidence type="ECO:0000256" key="3">
    <source>
        <dbReference type="ARBA" id="ARBA00022723"/>
    </source>
</evidence>
<dbReference type="PANTHER" id="PTHR10044:SF139">
    <property type="entry name" value="DEATH-ASSOCIATED INHIBITOR OF APOPTOSIS 2"/>
    <property type="match status" value="1"/>
</dbReference>
<dbReference type="GO" id="GO:0070936">
    <property type="term" value="P:protein K48-linked ubiquitination"/>
    <property type="evidence" value="ECO:0007669"/>
    <property type="project" value="UniProtKB-ARBA"/>
</dbReference>
<feature type="domain" description="RING-type" evidence="8">
    <location>
        <begin position="538"/>
        <end position="573"/>
    </location>
</feature>
<dbReference type="FunCoup" id="A0A6L2PR87">
    <property type="interactions" value="1835"/>
</dbReference>
<dbReference type="CDD" id="cd16713">
    <property type="entry name" value="RING-HC_BIRC2_3_7"/>
    <property type="match status" value="1"/>
</dbReference>
<dbReference type="SMART" id="SM00184">
    <property type="entry name" value="RING"/>
    <property type="match status" value="1"/>
</dbReference>
<evidence type="ECO:0000256" key="1">
    <source>
        <dbReference type="ARBA" id="ARBA00006672"/>
    </source>
</evidence>
<dbReference type="GO" id="GO:0008270">
    <property type="term" value="F:zinc ion binding"/>
    <property type="evidence" value="ECO:0007669"/>
    <property type="project" value="UniProtKB-KW"/>
</dbReference>
<dbReference type="GO" id="GO:0089720">
    <property type="term" value="F:caspase binding"/>
    <property type="evidence" value="ECO:0007669"/>
    <property type="project" value="UniProtKB-ARBA"/>
</dbReference>
<feature type="region of interest" description="Disordered" evidence="7">
    <location>
        <begin position="437"/>
        <end position="520"/>
    </location>
</feature>
<comment type="caution">
    <text evidence="9">The sequence shown here is derived from an EMBL/GenBank/DDBJ whole genome shotgun (WGS) entry which is preliminary data.</text>
</comment>
<dbReference type="Gene3D" id="1.10.8.10">
    <property type="entry name" value="DNA helicase RuvA subunit, C-terminal domain"/>
    <property type="match status" value="1"/>
</dbReference>
<dbReference type="InterPro" id="IPR001370">
    <property type="entry name" value="BIR_rpt"/>
</dbReference>
<reference evidence="10" key="1">
    <citation type="submission" date="2020-01" db="EMBL/GenBank/DDBJ databases">
        <title>Draft genome sequence of the Termite Coptotermes fromosanus.</title>
        <authorList>
            <person name="Itakura S."/>
            <person name="Yosikawa Y."/>
            <person name="Umezawa K."/>
        </authorList>
    </citation>
    <scope>NUCLEOTIDE SEQUENCE [LARGE SCALE GENOMIC DNA]</scope>
</reference>
<keyword evidence="2" id="KW-0053">Apoptosis</keyword>
<dbReference type="FunFam" id="3.30.40.10:FF:000184">
    <property type="entry name" value="Baculoviral IAP repeat containing 2"/>
    <property type="match status" value="1"/>
</dbReference>
<organism evidence="9 10">
    <name type="scientific">Coptotermes formosanus</name>
    <name type="common">Formosan subterranean termite</name>
    <dbReference type="NCBI Taxonomy" id="36987"/>
    <lineage>
        <taxon>Eukaryota</taxon>
        <taxon>Metazoa</taxon>
        <taxon>Ecdysozoa</taxon>
        <taxon>Arthropoda</taxon>
        <taxon>Hexapoda</taxon>
        <taxon>Insecta</taxon>
        <taxon>Pterygota</taxon>
        <taxon>Neoptera</taxon>
        <taxon>Polyneoptera</taxon>
        <taxon>Dictyoptera</taxon>
        <taxon>Blattodea</taxon>
        <taxon>Blattoidea</taxon>
        <taxon>Termitoidae</taxon>
        <taxon>Rhinotermitidae</taxon>
        <taxon>Coptotermes</taxon>
    </lineage>
</organism>
<evidence type="ECO:0000256" key="7">
    <source>
        <dbReference type="SAM" id="MobiDB-lite"/>
    </source>
</evidence>
<dbReference type="SUPFAM" id="SSF57924">
    <property type="entry name" value="Inhibitor of apoptosis (IAP) repeat"/>
    <property type="match status" value="3"/>
</dbReference>
<dbReference type="SMART" id="SM00238">
    <property type="entry name" value="BIR"/>
    <property type="match status" value="3"/>
</dbReference>
<dbReference type="PROSITE" id="PS50143">
    <property type="entry name" value="BIR_REPEAT_2"/>
    <property type="match status" value="3"/>
</dbReference>
<evidence type="ECO:0000256" key="2">
    <source>
        <dbReference type="ARBA" id="ARBA00022703"/>
    </source>
</evidence>
<dbReference type="FunFam" id="1.10.1170.10:FF:000003">
    <property type="entry name" value="E3 ubiquitin-protein ligase XIAP"/>
    <property type="match status" value="1"/>
</dbReference>
<dbReference type="GO" id="GO:0043066">
    <property type="term" value="P:negative regulation of apoptotic process"/>
    <property type="evidence" value="ECO:0007669"/>
    <property type="project" value="TreeGrafter"/>
</dbReference>
<evidence type="ECO:0000256" key="6">
    <source>
        <dbReference type="PROSITE-ProRule" id="PRU00175"/>
    </source>
</evidence>
<dbReference type="GO" id="GO:0005829">
    <property type="term" value="C:cytosol"/>
    <property type="evidence" value="ECO:0007669"/>
    <property type="project" value="UniProtKB-ARBA"/>
</dbReference>
<dbReference type="GO" id="GO:0031398">
    <property type="term" value="P:positive regulation of protein ubiquitination"/>
    <property type="evidence" value="ECO:0007669"/>
    <property type="project" value="TreeGrafter"/>
</dbReference>
<dbReference type="CDD" id="cd00022">
    <property type="entry name" value="BIR"/>
    <property type="match status" value="3"/>
</dbReference>
<dbReference type="Gene3D" id="1.10.1170.10">
    <property type="entry name" value="Inhibitor Of Apoptosis Protein (2mihbC-IAP-1), Chain A"/>
    <property type="match status" value="3"/>
</dbReference>
<feature type="compositionally biased region" description="Low complexity" evidence="7">
    <location>
        <begin position="440"/>
        <end position="452"/>
    </location>
</feature>
<evidence type="ECO:0000313" key="9">
    <source>
        <dbReference type="EMBL" id="GFG34774.1"/>
    </source>
</evidence>
<name>A0A6L2PR87_COPFO</name>
<dbReference type="GO" id="GO:0061630">
    <property type="term" value="F:ubiquitin protein ligase activity"/>
    <property type="evidence" value="ECO:0007669"/>
    <property type="project" value="TreeGrafter"/>
</dbReference>
<gene>
    <name evidence="9" type="ORF">Cfor_12039</name>
</gene>
<dbReference type="GO" id="GO:0004869">
    <property type="term" value="F:cysteine-type endopeptidase inhibitor activity"/>
    <property type="evidence" value="ECO:0007669"/>
    <property type="project" value="UniProtKB-ARBA"/>
</dbReference>
<evidence type="ECO:0000313" key="10">
    <source>
        <dbReference type="Proteomes" id="UP000502823"/>
    </source>
</evidence>
<evidence type="ECO:0000259" key="8">
    <source>
        <dbReference type="PROSITE" id="PS50089"/>
    </source>
</evidence>
<dbReference type="FunFam" id="1.10.1170.10:FF:000002">
    <property type="entry name" value="Baculoviral IAP repeat containing 7"/>
    <property type="match status" value="1"/>
</dbReference>
<dbReference type="PROSITE" id="PS01282">
    <property type="entry name" value="BIR_REPEAT_1"/>
    <property type="match status" value="1"/>
</dbReference>
<dbReference type="EMBL" id="BLKM01000504">
    <property type="protein sequence ID" value="GFG34774.1"/>
    <property type="molecule type" value="Genomic_DNA"/>
</dbReference>
<dbReference type="GO" id="GO:0051726">
    <property type="term" value="P:regulation of cell cycle"/>
    <property type="evidence" value="ECO:0007669"/>
    <property type="project" value="TreeGrafter"/>
</dbReference>
<dbReference type="GO" id="GO:0048471">
    <property type="term" value="C:perinuclear region of cytoplasm"/>
    <property type="evidence" value="ECO:0007669"/>
    <property type="project" value="UniProtKB-ARBA"/>
</dbReference>
<dbReference type="InterPro" id="IPR001841">
    <property type="entry name" value="Znf_RING"/>
</dbReference>
<comment type="similarity">
    <text evidence="1">Belongs to the IAP family.</text>
</comment>